<dbReference type="InterPro" id="IPR036291">
    <property type="entry name" value="NAD(P)-bd_dom_sf"/>
</dbReference>
<organism evidence="14 15">
    <name type="scientific">Chaetoceros tenuissimus</name>
    <dbReference type="NCBI Taxonomy" id="426638"/>
    <lineage>
        <taxon>Eukaryota</taxon>
        <taxon>Sar</taxon>
        <taxon>Stramenopiles</taxon>
        <taxon>Ochrophyta</taxon>
        <taxon>Bacillariophyta</taxon>
        <taxon>Coscinodiscophyceae</taxon>
        <taxon>Chaetocerotophycidae</taxon>
        <taxon>Chaetocerotales</taxon>
        <taxon>Chaetocerotaceae</taxon>
        <taxon>Chaetoceros</taxon>
    </lineage>
</organism>
<keyword evidence="15" id="KW-1185">Reference proteome</keyword>
<dbReference type="Gene3D" id="3.30.70.3450">
    <property type="match status" value="1"/>
</dbReference>
<keyword evidence="5 9" id="KW-0274">FAD</keyword>
<feature type="binding site" evidence="9">
    <location>
        <begin position="2007"/>
        <end position="2013"/>
    </location>
    <ligand>
        <name>FAD</name>
        <dbReference type="ChEBI" id="CHEBI:57692"/>
    </ligand>
</feature>
<dbReference type="EC" id="2.5.1.26" evidence="3"/>
<evidence type="ECO:0000313" key="15">
    <source>
        <dbReference type="Proteomes" id="UP001054902"/>
    </source>
</evidence>
<dbReference type="InterPro" id="IPR014352">
    <property type="entry name" value="FERM/acyl-CoA-bd_prot_sf"/>
</dbReference>
<dbReference type="SMART" id="SM00563">
    <property type="entry name" value="PlsC"/>
    <property type="match status" value="1"/>
</dbReference>
<dbReference type="GO" id="GO:0000062">
    <property type="term" value="F:fatty-acyl-CoA binding"/>
    <property type="evidence" value="ECO:0007669"/>
    <property type="project" value="InterPro"/>
</dbReference>
<dbReference type="InterPro" id="IPR016166">
    <property type="entry name" value="FAD-bd_PCMH"/>
</dbReference>
<name>A0AAD3CME4_9STRA</name>
<evidence type="ECO:0000256" key="2">
    <source>
        <dbReference type="ARBA" id="ARBA00008000"/>
    </source>
</evidence>
<dbReference type="Gene3D" id="3.40.640.10">
    <property type="entry name" value="Type I PLP-dependent aspartate aminotransferase-like (Major domain)"/>
    <property type="match status" value="1"/>
</dbReference>
<comment type="cofactor">
    <cofactor evidence="9">
        <name>FAD</name>
        <dbReference type="ChEBI" id="CHEBI:57692"/>
    </cofactor>
</comment>
<evidence type="ECO:0000256" key="11">
    <source>
        <dbReference type="SAM" id="Phobius"/>
    </source>
</evidence>
<dbReference type="Gene3D" id="1.20.80.10">
    <property type="match status" value="1"/>
</dbReference>
<dbReference type="InterPro" id="IPR016164">
    <property type="entry name" value="FAD-linked_Oxase-like_C"/>
</dbReference>
<dbReference type="InterPro" id="IPR013120">
    <property type="entry name" value="FAR_NAD-bd"/>
</dbReference>
<evidence type="ECO:0000259" key="12">
    <source>
        <dbReference type="PROSITE" id="PS51228"/>
    </source>
</evidence>
<feature type="site" description="Important for enzyme activity" evidence="10">
    <location>
        <position position="2059"/>
    </location>
</feature>
<dbReference type="Gene3D" id="3.90.1150.10">
    <property type="entry name" value="Aspartate Aminotransferase, domain 1"/>
    <property type="match status" value="1"/>
</dbReference>
<dbReference type="InterPro" id="IPR000582">
    <property type="entry name" value="Acyl-CoA-binding_protein"/>
</dbReference>
<dbReference type="SUPFAM" id="SSF53383">
    <property type="entry name" value="PLP-dependent transferases"/>
    <property type="match status" value="1"/>
</dbReference>
<dbReference type="Pfam" id="PF02913">
    <property type="entry name" value="FAD-oxidase_C"/>
    <property type="match status" value="1"/>
</dbReference>
<dbReference type="InterPro" id="IPR016167">
    <property type="entry name" value="FAD-bd_PCMH_sub1"/>
</dbReference>
<sequence>MATENNGLKDVFDSVVALVQNSSSEEFIPNEIKLNLYGLFKRSTCGMTSDYELSGPVMWNIVATRKRNAWKEYDCIDADEAMESYIKLVCEFENHTGDEARALYKDYLRNKVGSNTQEQVEARIGNSHERPSKKNIYDHANEKLSLIEKLTGIKPFLPRGQLDISYYQLMFALSKCIRPNLPFLEAPMRATIRLENEIEELWTKQSKSRLRVITGLSVRSLVDLLLLSKSYPRGSEVIIVPPIGIEGMMDVIQFHGLKIVPVDIPDYEIDPIVKVDIEKVKAKVTRKTVAVLVVHPFGLICMKSKEVQKLRYALDESTSSQKIEIWEDCAECYSGTDRYQGSEYSDIHFFSFGTIKTATCLGGGICTLNHDLNENLTNTYTKMKRIQHTMHSQQTNVEFFHKIAKATTLLFLSRNPILLGAIIQILSIFRLDYDRLVTSAVKGFPAQIDKEKFKTQKEWKVARARNLIQRLRRCPSPALLALLSNRLKQSSSTSRTVDDRVERCKKMTELLKKEVPNIGVPKDDGSQHLYWLMPILVKMPLKIFKDMASVGYDVPNGTSQLGCVTSFLFDKDESNFESCPNTERMMNDILYLPTASIDISKCEMKKLVTLLRHFTERKTTENAIRKVSKSKCSLQSCGFYVVMIYLLVRNSKFRSDAMLLIRILSHLWLLFSMLVITLHVLRTSMGKFYLQCSKSFAKYNDIVVKRSGHKTVETFEGNGFQVLSPPENLKQTYDLNLHTDISIPDFGVVTADQYNKVVLTGATGFIGSLLLRELLMHRKRLHISGGVILIIRSKRNESALLRAKKLMSKEMFSFLSDNEKDSLVQVFEGDVSKPKLGMNSEDYQKLRSDEKISHVINSAACVNFTEPLPRAAESNITSALQLQQLSQDMLSRPKYVYLSTAFVHGARTGSPQSPLQEDLFDFGKCDPLHLYQSMMHTESAASAAMNQLGFPNTYTFSKSICEHLLLRNKKVSTTIVRPCIVGPAVQEPFEGWAGDKPSTLVAGACLYLKNPYNLWSFRKERAAVIPVDVVCRFVIAKAFDTSVDERAQSTDEESVNSSEESYVFAKESRVKRKENKIGACRNIYTAAWNHNSPASSQFQWYAFACAIVQLACAKGHVGMTITYLVLLISFRLFLALNLSLGSFRRMHTILVRVPFNCVRYFCDVLKIKPSILRDLERLVSFLNLPILFFPFTSYTFSFQSELHAPKEFNAERYMFSCILAAEKFVEKLNKNKTDNKHSEDDEKGNVLIAGSRAKQPFSDLLWSLTQPRGNYAIRLIGWVMIKILRLVSSEVTVDIESLTNVVKIAEERRKQANSISVLIAPTHRSYFDFVLISFITFAMPELGLSIPLIAAADDFSKVPVIGLMSKMAGAFFLKRGKGFVDPALREQIIVSKKRIKGESFGVLEVFLEGKRSRDRRFVTPKTGFLKSLSSTKGENIVVPVTINYESLPEQACLANEVDGDAKGKMSFFSLLTWMKSVFREKVQLGKIHIVAASPIQMDENCSTDMNALTSLVQSSQKDKILVSRYHIRACASILDVDPTIVTKSIKQQNICLWKSDYGEVEELPHSLTERWTIFLHFGHYYASFLGEQYKNWALWLGAHQISSKEEIDSLDDHTMQIISSLRSIFDEVDNIVEDTLEMLKRKGSKYPTPEHLLQYCRSDGMHIPTLLYKASISVKITKDQHVAFESLHDREEPATPLFENDENSIMNEVMEQESFGSWGYKDSGFVVHVDDRGKKIVSMKGIRYQISGRDMPRLIPFLEGETGIRVDPTKTVLPKRCKLEISQTGLSLELIKRLISSLSNDSQRLSTSDIERARHGTGHSQEDMYMIRTGGLSNMRLPDVVVYPETENEVKLLVSLAVEENLCLIPFGGGTNVTHATWCPLKKIDSRPMISVDMKRMNKILKFNEEDCTLHVQAGITGADLVREISSMGYTVGHEPDSIEFSTLGGWIATKASGMKQNKYGNIEGIVKEVRVISSSGDLWQHDDCNGASFARVSTGTDLTSIVLGSEGSLGIITSAIVKVWPLPNVKDYESVILHNFEDGLLFMKGVSRLGALKPASVRLLDNTQFRLGQALRSNESMLEIMKKNAKKMFISLLYETFHIEKMVCATITFEGSKDEVNLQMENIRKLSIKYGGICAGREIGRAGYDMTYAIAYIRDFAMTYGFLAESFETFVPWSKLRSMISATKERLKKEHEDRALPGKPIITCRITQLYDEGVCVYFYFCMNFENVRDPSSVFAMIESAARMEILAQGGSLSHHHGIGKHRASMMDKVNSEDLRCVLMKMKEAVDPANVFGVRNGSYSH</sequence>
<dbReference type="Pfam" id="PF00887">
    <property type="entry name" value="ACBP"/>
    <property type="match status" value="1"/>
</dbReference>
<dbReference type="InterPro" id="IPR036318">
    <property type="entry name" value="FAD-bd_PCMH-like_sf"/>
</dbReference>
<feature type="transmembrane region" description="Helical" evidence="11">
    <location>
        <begin position="1123"/>
        <end position="1143"/>
    </location>
</feature>
<proteinExistence type="inferred from homology"/>
<dbReference type="GO" id="GO:0016746">
    <property type="term" value="F:acyltransferase activity"/>
    <property type="evidence" value="ECO:0007669"/>
    <property type="project" value="InterPro"/>
</dbReference>
<dbReference type="PROSITE" id="PS51387">
    <property type="entry name" value="FAD_PCMH"/>
    <property type="match status" value="1"/>
</dbReference>
<dbReference type="GO" id="GO:0008610">
    <property type="term" value="P:lipid biosynthetic process"/>
    <property type="evidence" value="ECO:0007669"/>
    <property type="project" value="InterPro"/>
</dbReference>
<dbReference type="InterPro" id="IPR016169">
    <property type="entry name" value="FAD-bd_PCMH_sub2"/>
</dbReference>
<dbReference type="SUPFAM" id="SSF55103">
    <property type="entry name" value="FAD-linked oxidases, C-terminal domain"/>
    <property type="match status" value="1"/>
</dbReference>
<feature type="binding site" evidence="8">
    <location>
        <position position="2155"/>
    </location>
    <ligand>
        <name>substrate</name>
    </ligand>
</feature>
<dbReference type="PANTHER" id="PTHR46568">
    <property type="entry name" value="ALKYLDIHYDROXYACETONEPHOSPHATE SYNTHASE, PEROXISOMAL"/>
    <property type="match status" value="1"/>
</dbReference>
<keyword evidence="11" id="KW-0472">Membrane</keyword>
<evidence type="ECO:0000256" key="3">
    <source>
        <dbReference type="ARBA" id="ARBA00012385"/>
    </source>
</evidence>
<feature type="binding site" evidence="9">
    <location>
        <begin position="1950"/>
        <end position="1953"/>
    </location>
    <ligand>
        <name>FAD</name>
        <dbReference type="ChEBI" id="CHEBI:57692"/>
    </ligand>
</feature>
<dbReference type="InterPro" id="IPR015422">
    <property type="entry name" value="PyrdxlP-dep_Trfase_small"/>
</dbReference>
<dbReference type="InterPro" id="IPR025650">
    <property type="entry name" value="Alkyl-DHAP_Synthase"/>
</dbReference>
<evidence type="ECO:0000259" key="13">
    <source>
        <dbReference type="PROSITE" id="PS51387"/>
    </source>
</evidence>
<keyword evidence="11" id="KW-1133">Transmembrane helix</keyword>
<dbReference type="GO" id="GO:0005777">
    <property type="term" value="C:peroxisome"/>
    <property type="evidence" value="ECO:0007669"/>
    <property type="project" value="UniProtKB-ARBA"/>
</dbReference>
<dbReference type="Pfam" id="PF01565">
    <property type="entry name" value="FAD_binding_4"/>
    <property type="match status" value="1"/>
</dbReference>
<comment type="pathway">
    <text evidence="1">Glycerolipid metabolism; ether lipid biosynthesis.</text>
</comment>
<evidence type="ECO:0000256" key="5">
    <source>
        <dbReference type="ARBA" id="ARBA00022827"/>
    </source>
</evidence>
<accession>A0AAD3CME4</accession>
<protein>
    <recommendedName>
        <fullName evidence="3">alkylglycerone-phosphate synthase</fullName>
        <ecNumber evidence="3">2.5.1.26</ecNumber>
    </recommendedName>
    <alternativeName>
        <fullName evidence="6">Alkylglycerone-phosphate synthase</fullName>
    </alternativeName>
</protein>
<evidence type="ECO:0000256" key="9">
    <source>
        <dbReference type="PIRSR" id="PIRSR625650-3"/>
    </source>
</evidence>
<dbReference type="Gene3D" id="3.40.50.720">
    <property type="entry name" value="NAD(P)-binding Rossmann-like Domain"/>
    <property type="match status" value="1"/>
</dbReference>
<dbReference type="Gene3D" id="3.30.465.10">
    <property type="match status" value="1"/>
</dbReference>
<dbReference type="PROSITE" id="PS51228">
    <property type="entry name" value="ACB_2"/>
    <property type="match status" value="1"/>
</dbReference>
<feature type="active site" description="Proton donor/acceptor" evidence="7">
    <location>
        <position position="2218"/>
    </location>
</feature>
<keyword evidence="4" id="KW-0285">Flavoprotein</keyword>
<dbReference type="Gene3D" id="3.30.43.10">
    <property type="entry name" value="Uridine Diphospho-n-acetylenolpyruvylglucosamine Reductase, domain 2"/>
    <property type="match status" value="1"/>
</dbReference>
<reference evidence="14 15" key="1">
    <citation type="journal article" date="2021" name="Sci. Rep.">
        <title>The genome of the diatom Chaetoceros tenuissimus carries an ancient integrated fragment of an extant virus.</title>
        <authorList>
            <person name="Hongo Y."/>
            <person name="Kimura K."/>
            <person name="Takaki Y."/>
            <person name="Yoshida Y."/>
            <person name="Baba S."/>
            <person name="Kobayashi G."/>
            <person name="Nagasaki K."/>
            <person name="Hano T."/>
            <person name="Tomaru Y."/>
        </authorList>
    </citation>
    <scope>NUCLEOTIDE SEQUENCE [LARGE SCALE GENOMIC DNA]</scope>
    <source>
        <strain evidence="14 15">NIES-3715</strain>
    </source>
</reference>
<keyword evidence="11" id="KW-0812">Transmembrane</keyword>
<dbReference type="InterPro" id="IPR000653">
    <property type="entry name" value="DegT/StrS_aminotransferase"/>
</dbReference>
<dbReference type="SUPFAM" id="SSF51735">
    <property type="entry name" value="NAD(P)-binding Rossmann-fold domains"/>
    <property type="match status" value="1"/>
</dbReference>
<feature type="binding site" evidence="9">
    <location>
        <begin position="1937"/>
        <end position="1943"/>
    </location>
    <ligand>
        <name>FAD</name>
        <dbReference type="ChEBI" id="CHEBI:57692"/>
    </ligand>
</feature>
<evidence type="ECO:0000256" key="10">
    <source>
        <dbReference type="PIRSR" id="PIRSR625650-4"/>
    </source>
</evidence>
<dbReference type="Gene3D" id="3.30.300.330">
    <property type="match status" value="1"/>
</dbReference>
<dbReference type="InterPro" id="IPR016171">
    <property type="entry name" value="Vanillyl_alc_oxidase_C-sub2"/>
</dbReference>
<feature type="transmembrane region" description="Helical" evidence="11">
    <location>
        <begin position="660"/>
        <end position="681"/>
    </location>
</feature>
<evidence type="ECO:0000256" key="4">
    <source>
        <dbReference type="ARBA" id="ARBA00022630"/>
    </source>
</evidence>
<dbReference type="SUPFAM" id="SSF47027">
    <property type="entry name" value="Acyl-CoA binding protein"/>
    <property type="match status" value="1"/>
</dbReference>
<dbReference type="PANTHER" id="PTHR46568:SF1">
    <property type="entry name" value="ALKYLDIHYDROXYACETONEPHOSPHATE SYNTHASE, PEROXISOMAL"/>
    <property type="match status" value="1"/>
</dbReference>
<dbReference type="Proteomes" id="UP001054902">
    <property type="component" value="Unassembled WGS sequence"/>
</dbReference>
<dbReference type="SUPFAM" id="SSF69593">
    <property type="entry name" value="Glycerol-3-phosphate (1)-acyltransferase"/>
    <property type="match status" value="1"/>
</dbReference>
<dbReference type="InterPro" id="IPR035984">
    <property type="entry name" value="Acyl-CoA-binding_sf"/>
</dbReference>
<feature type="domain" description="FAD-binding PCMH-type" evidence="13">
    <location>
        <begin position="1834"/>
        <end position="2023"/>
    </location>
</feature>
<dbReference type="InterPro" id="IPR015421">
    <property type="entry name" value="PyrdxlP-dep_Trfase_major"/>
</dbReference>
<dbReference type="InterPro" id="IPR004113">
    <property type="entry name" value="FAD-bd_oxidored_4_C"/>
</dbReference>
<evidence type="ECO:0000256" key="6">
    <source>
        <dbReference type="ARBA" id="ARBA00031574"/>
    </source>
</evidence>
<evidence type="ECO:0000256" key="8">
    <source>
        <dbReference type="PIRSR" id="PIRSR625650-2"/>
    </source>
</evidence>
<dbReference type="InterPro" id="IPR015424">
    <property type="entry name" value="PyrdxlP-dep_Trfase"/>
</dbReference>
<dbReference type="Pfam" id="PF07993">
    <property type="entry name" value="NAD_binding_4"/>
    <property type="match status" value="1"/>
</dbReference>
<evidence type="ECO:0000256" key="1">
    <source>
        <dbReference type="ARBA" id="ARBA00004670"/>
    </source>
</evidence>
<dbReference type="Pfam" id="PF01041">
    <property type="entry name" value="DegT_DnrJ_EryC1"/>
    <property type="match status" value="1"/>
</dbReference>
<dbReference type="GO" id="GO:0008609">
    <property type="term" value="F:alkylglycerone-phosphate synthase activity"/>
    <property type="evidence" value="ECO:0007669"/>
    <property type="project" value="UniProtKB-EC"/>
</dbReference>
<dbReference type="Gene3D" id="1.10.45.10">
    <property type="entry name" value="Vanillyl-alcohol Oxidase, Chain A, domain 4"/>
    <property type="match status" value="1"/>
</dbReference>
<dbReference type="Gene3D" id="3.30.160.650">
    <property type="match status" value="1"/>
</dbReference>
<dbReference type="InterPro" id="IPR002123">
    <property type="entry name" value="Plipid/glycerol_acylTrfase"/>
</dbReference>
<dbReference type="EMBL" id="BLLK01000029">
    <property type="protein sequence ID" value="GFH48732.1"/>
    <property type="molecule type" value="Genomic_DNA"/>
</dbReference>
<gene>
    <name evidence="14" type="ORF">CTEN210_05208</name>
</gene>
<comment type="caution">
    <text evidence="14">The sequence shown here is derived from an EMBL/GenBank/DDBJ whole genome shotgun (WGS) entry which is preliminary data.</text>
</comment>
<feature type="domain" description="ACB" evidence="12">
    <location>
        <begin position="8"/>
        <end position="98"/>
    </location>
</feature>
<dbReference type="Pfam" id="PF01553">
    <property type="entry name" value="Acyltransferase"/>
    <property type="match status" value="1"/>
</dbReference>
<dbReference type="InterPro" id="IPR006094">
    <property type="entry name" value="Oxid_FAD_bind_N"/>
</dbReference>
<dbReference type="SUPFAM" id="SSF56176">
    <property type="entry name" value="FAD-binding/transporter-associated domain-like"/>
    <property type="match status" value="1"/>
</dbReference>
<evidence type="ECO:0000313" key="14">
    <source>
        <dbReference type="EMBL" id="GFH48732.1"/>
    </source>
</evidence>
<dbReference type="GO" id="GO:0071949">
    <property type="term" value="F:FAD binding"/>
    <property type="evidence" value="ECO:0007669"/>
    <property type="project" value="InterPro"/>
</dbReference>
<evidence type="ECO:0000256" key="7">
    <source>
        <dbReference type="PIRSR" id="PIRSR625650-1"/>
    </source>
</evidence>
<comment type="similarity">
    <text evidence="2">Belongs to the FAD-binding oxidoreductase/transferase type 4 family.</text>
</comment>